<dbReference type="InterPro" id="IPR037682">
    <property type="entry name" value="TonB_C"/>
</dbReference>
<keyword evidence="14" id="KW-1185">Reference proteome</keyword>
<evidence type="ECO:0000313" key="14">
    <source>
        <dbReference type="Proteomes" id="UP000272706"/>
    </source>
</evidence>
<protein>
    <submittedName>
        <fullName evidence="13">Energy transducer TonB</fullName>
    </submittedName>
</protein>
<evidence type="ECO:0000256" key="10">
    <source>
        <dbReference type="SAM" id="MobiDB-lite"/>
    </source>
</evidence>
<dbReference type="GO" id="GO:0098797">
    <property type="term" value="C:plasma membrane protein complex"/>
    <property type="evidence" value="ECO:0007669"/>
    <property type="project" value="TreeGrafter"/>
</dbReference>
<feature type="compositionally biased region" description="Low complexity" evidence="10">
    <location>
        <begin position="125"/>
        <end position="135"/>
    </location>
</feature>
<dbReference type="PANTHER" id="PTHR33446">
    <property type="entry name" value="PROTEIN TONB-RELATED"/>
    <property type="match status" value="1"/>
</dbReference>
<evidence type="ECO:0000256" key="2">
    <source>
        <dbReference type="ARBA" id="ARBA00006555"/>
    </source>
</evidence>
<keyword evidence="8 11" id="KW-1133">Transmembrane helix</keyword>
<dbReference type="RefSeq" id="WP_120014395.1">
    <property type="nucleotide sequence ID" value="NZ_QZWZ01000008.1"/>
</dbReference>
<evidence type="ECO:0000256" key="3">
    <source>
        <dbReference type="ARBA" id="ARBA00022448"/>
    </source>
</evidence>
<evidence type="ECO:0000256" key="9">
    <source>
        <dbReference type="ARBA" id="ARBA00023136"/>
    </source>
</evidence>
<evidence type="ECO:0000256" key="7">
    <source>
        <dbReference type="ARBA" id="ARBA00022927"/>
    </source>
</evidence>
<comment type="subcellular location">
    <subcellularLocation>
        <location evidence="1">Cell inner membrane</location>
        <topology evidence="1">Single-pass membrane protein</topology>
        <orientation evidence="1">Periplasmic side</orientation>
    </subcellularLocation>
</comment>
<feature type="compositionally biased region" description="Low complexity" evidence="10">
    <location>
        <begin position="201"/>
        <end position="233"/>
    </location>
</feature>
<comment type="similarity">
    <text evidence="2">Belongs to the TonB family.</text>
</comment>
<evidence type="ECO:0000313" key="13">
    <source>
        <dbReference type="EMBL" id="RJT39611.1"/>
    </source>
</evidence>
<evidence type="ECO:0000256" key="4">
    <source>
        <dbReference type="ARBA" id="ARBA00022475"/>
    </source>
</evidence>
<evidence type="ECO:0000256" key="8">
    <source>
        <dbReference type="ARBA" id="ARBA00022989"/>
    </source>
</evidence>
<evidence type="ECO:0000256" key="11">
    <source>
        <dbReference type="SAM" id="Phobius"/>
    </source>
</evidence>
<keyword evidence="5" id="KW-0997">Cell inner membrane</keyword>
<dbReference type="InterPro" id="IPR006260">
    <property type="entry name" value="TonB/TolA_C"/>
</dbReference>
<comment type="caution">
    <text evidence="13">The sequence shown here is derived from an EMBL/GenBank/DDBJ whole genome shotgun (WGS) entry which is preliminary data.</text>
</comment>
<dbReference type="AlphaFoldDB" id="A0A3A5KTE2"/>
<gene>
    <name evidence="13" type="ORF">D3227_12355</name>
</gene>
<feature type="region of interest" description="Disordered" evidence="10">
    <location>
        <begin position="161"/>
        <end position="238"/>
    </location>
</feature>
<feature type="region of interest" description="Disordered" evidence="10">
    <location>
        <begin position="99"/>
        <end position="139"/>
    </location>
</feature>
<dbReference type="InterPro" id="IPR051045">
    <property type="entry name" value="TonB-dependent_transducer"/>
</dbReference>
<proteinExistence type="inferred from homology"/>
<dbReference type="PROSITE" id="PS52015">
    <property type="entry name" value="TONB_CTD"/>
    <property type="match status" value="1"/>
</dbReference>
<name>A0A3A5KTE2_9HYPH</name>
<sequence length="328" mass="34277">MTEAALPRIDPPRSGVRAAGLWAGAAALVLIAHVAVAYAVQNFSLTEMADGGPPPALAIEMSPMVMMPTVQEETPVSDVVTPDRADPVEETIAEAKPVTEPVPEPAVEEAEPVAEQPVEAEETTVPEPAEPTVAALSEQPPPLEEVVPDIVETVAPDVVIPLPQPKPAQTEVKANKPVEAKKTTEKKPVEKPKQRKKKQKATPPKTVTTASIDAKAAAKAAAPQSSNAAPRSSVSPSRWNASLAAWIRRHTRYPSAAKSRRAEGTPSVTFIVDASGGVVSARLARSSGDADLDSAALSALQGATVPTPPAELGARVTRTAPFVFSLRD</sequence>
<keyword evidence="4" id="KW-1003">Cell membrane</keyword>
<feature type="domain" description="TonB C-terminal" evidence="12">
    <location>
        <begin position="238"/>
        <end position="328"/>
    </location>
</feature>
<organism evidence="13 14">
    <name type="scientific">Mesorhizobium waimense</name>
    <dbReference type="NCBI Taxonomy" id="1300307"/>
    <lineage>
        <taxon>Bacteria</taxon>
        <taxon>Pseudomonadati</taxon>
        <taxon>Pseudomonadota</taxon>
        <taxon>Alphaproteobacteria</taxon>
        <taxon>Hyphomicrobiales</taxon>
        <taxon>Phyllobacteriaceae</taxon>
        <taxon>Mesorhizobium</taxon>
    </lineage>
</organism>
<dbReference type="GO" id="GO:0055085">
    <property type="term" value="P:transmembrane transport"/>
    <property type="evidence" value="ECO:0007669"/>
    <property type="project" value="InterPro"/>
</dbReference>
<dbReference type="EMBL" id="QZWZ01000008">
    <property type="protein sequence ID" value="RJT39611.1"/>
    <property type="molecule type" value="Genomic_DNA"/>
</dbReference>
<accession>A0A3A5KTE2</accession>
<dbReference type="GO" id="GO:0015031">
    <property type="term" value="P:protein transport"/>
    <property type="evidence" value="ECO:0007669"/>
    <property type="project" value="UniProtKB-KW"/>
</dbReference>
<evidence type="ECO:0000256" key="1">
    <source>
        <dbReference type="ARBA" id="ARBA00004383"/>
    </source>
</evidence>
<keyword evidence="9 11" id="KW-0472">Membrane</keyword>
<keyword evidence="3" id="KW-0813">Transport</keyword>
<dbReference type="PANTHER" id="PTHR33446:SF2">
    <property type="entry name" value="PROTEIN TONB"/>
    <property type="match status" value="1"/>
</dbReference>
<feature type="compositionally biased region" description="Acidic residues" evidence="10">
    <location>
        <begin position="106"/>
        <end position="124"/>
    </location>
</feature>
<dbReference type="GO" id="GO:0031992">
    <property type="term" value="F:energy transducer activity"/>
    <property type="evidence" value="ECO:0007669"/>
    <property type="project" value="TreeGrafter"/>
</dbReference>
<evidence type="ECO:0000259" key="12">
    <source>
        <dbReference type="PROSITE" id="PS52015"/>
    </source>
</evidence>
<feature type="compositionally biased region" description="Basic and acidic residues" evidence="10">
    <location>
        <begin position="173"/>
        <end position="192"/>
    </location>
</feature>
<evidence type="ECO:0000256" key="5">
    <source>
        <dbReference type="ARBA" id="ARBA00022519"/>
    </source>
</evidence>
<dbReference type="NCBIfam" id="TIGR01352">
    <property type="entry name" value="tonB_Cterm"/>
    <property type="match status" value="1"/>
</dbReference>
<dbReference type="Pfam" id="PF03544">
    <property type="entry name" value="TonB_C"/>
    <property type="match status" value="1"/>
</dbReference>
<keyword evidence="7" id="KW-0653">Protein transport</keyword>
<evidence type="ECO:0000256" key="6">
    <source>
        <dbReference type="ARBA" id="ARBA00022692"/>
    </source>
</evidence>
<reference evidence="13 14" key="1">
    <citation type="submission" date="2018-09" db="EMBL/GenBank/DDBJ databases">
        <title>Mesorhizobium carmichaelinearum sp. nov. isolated from Carmichaelinea spp. root nodules in New Zealand.</title>
        <authorList>
            <person name="De Meyer S.E."/>
        </authorList>
    </citation>
    <scope>NUCLEOTIDE SEQUENCE [LARGE SCALE GENOMIC DNA]</scope>
    <source>
        <strain evidence="13 14">ICMP19557</strain>
    </source>
</reference>
<feature type="transmembrane region" description="Helical" evidence="11">
    <location>
        <begin position="20"/>
        <end position="40"/>
    </location>
</feature>
<dbReference type="Gene3D" id="3.30.1150.10">
    <property type="match status" value="1"/>
</dbReference>
<dbReference type="Proteomes" id="UP000272706">
    <property type="component" value="Unassembled WGS sequence"/>
</dbReference>
<dbReference type="SUPFAM" id="SSF74653">
    <property type="entry name" value="TolA/TonB C-terminal domain"/>
    <property type="match status" value="1"/>
</dbReference>
<keyword evidence="6 11" id="KW-0812">Transmembrane</keyword>
<dbReference type="OrthoDB" id="7876885at2"/>